<evidence type="ECO:0000313" key="2">
    <source>
        <dbReference type="Proteomes" id="UP000799779"/>
    </source>
</evidence>
<accession>A0A6A5W5W2</accession>
<evidence type="ECO:0000313" key="1">
    <source>
        <dbReference type="EMBL" id="KAF1997263.1"/>
    </source>
</evidence>
<reference evidence="1" key="1">
    <citation type="journal article" date="2020" name="Stud. Mycol.">
        <title>101 Dothideomycetes genomes: a test case for predicting lifestyles and emergence of pathogens.</title>
        <authorList>
            <person name="Haridas S."/>
            <person name="Albert R."/>
            <person name="Binder M."/>
            <person name="Bloem J."/>
            <person name="Labutti K."/>
            <person name="Salamov A."/>
            <person name="Andreopoulos B."/>
            <person name="Baker S."/>
            <person name="Barry K."/>
            <person name="Bills G."/>
            <person name="Bluhm B."/>
            <person name="Cannon C."/>
            <person name="Castanera R."/>
            <person name="Culley D."/>
            <person name="Daum C."/>
            <person name="Ezra D."/>
            <person name="Gonzalez J."/>
            <person name="Henrissat B."/>
            <person name="Kuo A."/>
            <person name="Liang C."/>
            <person name="Lipzen A."/>
            <person name="Lutzoni F."/>
            <person name="Magnuson J."/>
            <person name="Mondo S."/>
            <person name="Nolan M."/>
            <person name="Ohm R."/>
            <person name="Pangilinan J."/>
            <person name="Park H.-J."/>
            <person name="Ramirez L."/>
            <person name="Alfaro M."/>
            <person name="Sun H."/>
            <person name="Tritt A."/>
            <person name="Yoshinaga Y."/>
            <person name="Zwiers L.-H."/>
            <person name="Turgeon B."/>
            <person name="Goodwin S."/>
            <person name="Spatafora J."/>
            <person name="Crous P."/>
            <person name="Grigoriev I."/>
        </authorList>
    </citation>
    <scope>NUCLEOTIDE SEQUENCE</scope>
    <source>
        <strain evidence="1">CBS 123094</strain>
    </source>
</reference>
<gene>
    <name evidence="1" type="ORF">P154DRAFT_292434</name>
</gene>
<organism evidence="1 2">
    <name type="scientific">Amniculicola lignicola CBS 123094</name>
    <dbReference type="NCBI Taxonomy" id="1392246"/>
    <lineage>
        <taxon>Eukaryota</taxon>
        <taxon>Fungi</taxon>
        <taxon>Dikarya</taxon>
        <taxon>Ascomycota</taxon>
        <taxon>Pezizomycotina</taxon>
        <taxon>Dothideomycetes</taxon>
        <taxon>Pleosporomycetidae</taxon>
        <taxon>Pleosporales</taxon>
        <taxon>Amniculicolaceae</taxon>
        <taxon>Amniculicola</taxon>
    </lineage>
</organism>
<dbReference type="OrthoDB" id="5030973at2759"/>
<name>A0A6A5W5W2_9PLEO</name>
<proteinExistence type="predicted"/>
<dbReference type="EMBL" id="ML977615">
    <property type="protein sequence ID" value="KAF1997263.1"/>
    <property type="molecule type" value="Genomic_DNA"/>
</dbReference>
<sequence length="311" mass="34152">MSADAIAPPPIFLNGPFETEFDFDDAAAIPQLGIEAKGKVNRQLITQEKIGSTSFSATTQHVQYGKYHGSPACLVAIDFIFRFKPKVLARYSYASITVTFRRATDLGNHRASKAPPQDDPHVANMAPKSMYGVAAAFEERPAHDVTVPVVFENPLGLGTAVESHAKIEDTGNTEHRMEIHGQPFEDDDHIDAPNGASWDLFEDPVKKDGILRNFRAAVVVLNPPGQPMWMKVVVVPSVKFSVDPRRLFGKNDPFAKLLQLNDQPVPLDGKTPKESQVDFGCDDFTSPHFPWANILVHTGNPTTLKAEATNP</sequence>
<dbReference type="Proteomes" id="UP000799779">
    <property type="component" value="Unassembled WGS sequence"/>
</dbReference>
<keyword evidence="2" id="KW-1185">Reference proteome</keyword>
<dbReference type="AlphaFoldDB" id="A0A6A5W5W2"/>
<protein>
    <submittedName>
        <fullName evidence="1">Uncharacterized protein</fullName>
    </submittedName>
</protein>